<comment type="caution">
    <text evidence="2">The sequence shown here is derived from an EMBL/GenBank/DDBJ whole genome shotgun (WGS) entry which is preliminary data.</text>
</comment>
<dbReference type="InterPro" id="IPR050232">
    <property type="entry name" value="FBL13/AtMIF1-like"/>
</dbReference>
<dbReference type="Pfam" id="PF00646">
    <property type="entry name" value="F-box"/>
    <property type="match status" value="1"/>
</dbReference>
<dbReference type="InterPro" id="IPR036047">
    <property type="entry name" value="F-box-like_dom_sf"/>
</dbReference>
<dbReference type="Gene3D" id="1.20.1280.50">
    <property type="match status" value="1"/>
</dbReference>
<dbReference type="Pfam" id="PF08387">
    <property type="entry name" value="FBD"/>
    <property type="match status" value="1"/>
</dbReference>
<evidence type="ECO:0000313" key="2">
    <source>
        <dbReference type="EMBL" id="KAK4268319.1"/>
    </source>
</evidence>
<evidence type="ECO:0000313" key="3">
    <source>
        <dbReference type="Proteomes" id="UP001293593"/>
    </source>
</evidence>
<accession>A0AAE1JHY6</accession>
<dbReference type="InterPro" id="IPR001810">
    <property type="entry name" value="F-box_dom"/>
</dbReference>
<dbReference type="SUPFAM" id="SSF81383">
    <property type="entry name" value="F-box domain"/>
    <property type="match status" value="1"/>
</dbReference>
<proteinExistence type="predicted"/>
<dbReference type="AlphaFoldDB" id="A0AAE1JHY6"/>
<dbReference type="SUPFAM" id="SSF52047">
    <property type="entry name" value="RNI-like"/>
    <property type="match status" value="1"/>
</dbReference>
<dbReference type="SMART" id="SM00579">
    <property type="entry name" value="FBD"/>
    <property type="match status" value="1"/>
</dbReference>
<dbReference type="PANTHER" id="PTHR31900:SF34">
    <property type="entry name" value="EMB|CAB62440.1-RELATED"/>
    <property type="match status" value="1"/>
</dbReference>
<dbReference type="Proteomes" id="UP001293593">
    <property type="component" value="Unassembled WGS sequence"/>
</dbReference>
<gene>
    <name evidence="2" type="ORF">QN277_024994</name>
</gene>
<dbReference type="CDD" id="cd22160">
    <property type="entry name" value="F-box_AtFBL13-like"/>
    <property type="match status" value="1"/>
</dbReference>
<keyword evidence="3" id="KW-1185">Reference proteome</keyword>
<dbReference type="PANTHER" id="PTHR31900">
    <property type="entry name" value="F-BOX/RNI SUPERFAMILY PROTEIN-RELATED"/>
    <property type="match status" value="1"/>
</dbReference>
<dbReference type="InterPro" id="IPR053781">
    <property type="entry name" value="F-box_AtFBL13-like"/>
</dbReference>
<reference evidence="2" key="1">
    <citation type="submission" date="2023-10" db="EMBL/GenBank/DDBJ databases">
        <title>Chromosome-level genome of the transformable northern wattle, Acacia crassicarpa.</title>
        <authorList>
            <person name="Massaro I."/>
            <person name="Sinha N.R."/>
            <person name="Poethig S."/>
            <person name="Leichty A.R."/>
        </authorList>
    </citation>
    <scope>NUCLEOTIDE SEQUENCE</scope>
    <source>
        <strain evidence="2">Acra3RX</strain>
        <tissue evidence="2">Leaf</tissue>
    </source>
</reference>
<feature type="domain" description="FBD" evidence="1">
    <location>
        <begin position="296"/>
        <end position="369"/>
    </location>
</feature>
<dbReference type="InterPro" id="IPR032675">
    <property type="entry name" value="LRR_dom_sf"/>
</dbReference>
<dbReference type="InterPro" id="IPR055411">
    <property type="entry name" value="LRR_FXL15/At3g58940/PEG3-like"/>
</dbReference>
<dbReference type="Gene3D" id="3.80.10.10">
    <property type="entry name" value="Ribonuclease Inhibitor"/>
    <property type="match status" value="1"/>
</dbReference>
<name>A0AAE1JHY6_9FABA</name>
<protein>
    <recommendedName>
        <fullName evidence="1">FBD domain-containing protein</fullName>
    </recommendedName>
</protein>
<dbReference type="EMBL" id="JAWXYG010000007">
    <property type="protein sequence ID" value="KAK4268319.1"/>
    <property type="molecule type" value="Genomic_DNA"/>
</dbReference>
<evidence type="ECO:0000259" key="1">
    <source>
        <dbReference type="SMART" id="SM00579"/>
    </source>
</evidence>
<organism evidence="2 3">
    <name type="scientific">Acacia crassicarpa</name>
    <name type="common">northern wattle</name>
    <dbReference type="NCBI Taxonomy" id="499986"/>
    <lineage>
        <taxon>Eukaryota</taxon>
        <taxon>Viridiplantae</taxon>
        <taxon>Streptophyta</taxon>
        <taxon>Embryophyta</taxon>
        <taxon>Tracheophyta</taxon>
        <taxon>Spermatophyta</taxon>
        <taxon>Magnoliopsida</taxon>
        <taxon>eudicotyledons</taxon>
        <taxon>Gunneridae</taxon>
        <taxon>Pentapetalae</taxon>
        <taxon>rosids</taxon>
        <taxon>fabids</taxon>
        <taxon>Fabales</taxon>
        <taxon>Fabaceae</taxon>
        <taxon>Caesalpinioideae</taxon>
        <taxon>mimosoid clade</taxon>
        <taxon>Acacieae</taxon>
        <taxon>Acacia</taxon>
    </lineage>
</organism>
<sequence>MSDSISHIPDDLLLRILSSKYLQTKDVVATSVLSKRWRSLWHSIPKIEFLDLRFGRYESFLQFVDDTSVKMFVLKCERIEEYYEVSLGKVDSWLNTVLKSKLEYMNLWFPTGFDFLIRVPLPSTIFKCGSIRILKLARVNVSDLSDVNLPSLKTLHLTNVEFPNPESLALLLSKCVRLEKLLLLGLEFPDDEVTTLNIGKLHNLVIASVPVELFSMEAISNVTFLCLLKHNVFGDYEFPKFPAFYNLSHLEIYLGQNGWTSMFSCLPSFPKLETLIIREGRKGLDWLMETSPDVPLCISSHLKTFVLLGFSYLQIGIEIVRFIMKNATVLRSVIIRTGNYSSHEAERLNLLETLSSYPKCSQNCSIFVDVPAGSLYQHVYCKLVSHKDFSYYFEVDE</sequence>
<dbReference type="Pfam" id="PF24758">
    <property type="entry name" value="LRR_At5g56370"/>
    <property type="match status" value="1"/>
</dbReference>
<dbReference type="InterPro" id="IPR006566">
    <property type="entry name" value="FBD"/>
</dbReference>